<feature type="region of interest" description="Disordered" evidence="6">
    <location>
        <begin position="1268"/>
        <end position="1291"/>
    </location>
</feature>
<organism evidence="9 10">
    <name type="scientific">Suhomyces tanzawaensis NRRL Y-17324</name>
    <dbReference type="NCBI Taxonomy" id="984487"/>
    <lineage>
        <taxon>Eukaryota</taxon>
        <taxon>Fungi</taxon>
        <taxon>Dikarya</taxon>
        <taxon>Ascomycota</taxon>
        <taxon>Saccharomycotina</taxon>
        <taxon>Pichiomycetes</taxon>
        <taxon>Debaryomycetaceae</taxon>
        <taxon>Suhomyces</taxon>
    </lineage>
</organism>
<dbReference type="Proteomes" id="UP000094285">
    <property type="component" value="Unassembled WGS sequence"/>
</dbReference>
<comment type="similarity">
    <text evidence="4 5">Belongs to the SAC3 family.</text>
</comment>
<evidence type="ECO:0000256" key="6">
    <source>
        <dbReference type="SAM" id="MobiDB-lite"/>
    </source>
</evidence>
<dbReference type="GeneID" id="30981617"/>
<keyword evidence="2" id="KW-0597">Phosphoprotein</keyword>
<feature type="compositionally biased region" description="Low complexity" evidence="6">
    <location>
        <begin position="653"/>
        <end position="669"/>
    </location>
</feature>
<dbReference type="GO" id="GO:0042274">
    <property type="term" value="P:ribosomal small subunit biogenesis"/>
    <property type="evidence" value="ECO:0007669"/>
    <property type="project" value="UniProtKB-UniRule"/>
</dbReference>
<evidence type="ECO:0000256" key="5">
    <source>
        <dbReference type="PIRNR" id="PIRNR037320"/>
    </source>
</evidence>
<reference evidence="10" key="1">
    <citation type="submission" date="2016-05" db="EMBL/GenBank/DDBJ databases">
        <title>Comparative genomics of biotechnologically important yeasts.</title>
        <authorList>
            <consortium name="DOE Joint Genome Institute"/>
            <person name="Riley R."/>
            <person name="Haridas S."/>
            <person name="Wolfe K.H."/>
            <person name="Lopes M.R."/>
            <person name="Hittinger C.T."/>
            <person name="Goker M."/>
            <person name="Salamov A."/>
            <person name="Wisecaver J."/>
            <person name="Long T.M."/>
            <person name="Aerts A.L."/>
            <person name="Barry K."/>
            <person name="Choi C."/>
            <person name="Clum A."/>
            <person name="Coughlan A.Y."/>
            <person name="Deshpande S."/>
            <person name="Douglass A.P."/>
            <person name="Hanson S.J."/>
            <person name="Klenk H.-P."/>
            <person name="Labutti K."/>
            <person name="Lapidus A."/>
            <person name="Lindquist E."/>
            <person name="Lipzen A."/>
            <person name="Meier-Kolthoff J.P."/>
            <person name="Ohm R.A."/>
            <person name="Otillar R.P."/>
            <person name="Pangilinan J."/>
            <person name="Peng Y."/>
            <person name="Rokas A."/>
            <person name="Rosa C.A."/>
            <person name="Scheuner C."/>
            <person name="Sibirny A.A."/>
            <person name="Slot J.C."/>
            <person name="Stielow J.B."/>
            <person name="Sun H."/>
            <person name="Kurtzman C.P."/>
            <person name="Blackwell M."/>
            <person name="Grigoriev I.V."/>
            <person name="Jeffries T.W."/>
        </authorList>
    </citation>
    <scope>NUCLEOTIDE SEQUENCE [LARGE SCALE GENOMIC DNA]</scope>
    <source>
        <strain evidence="10">NRRL Y-17324</strain>
    </source>
</reference>
<gene>
    <name evidence="9" type="ORF">CANTADRAFT_25621</name>
</gene>
<feature type="region of interest" description="Disordered" evidence="6">
    <location>
        <begin position="591"/>
        <end position="669"/>
    </location>
</feature>
<keyword evidence="3 5" id="KW-0539">Nucleus</keyword>
<protein>
    <recommendedName>
        <fullName evidence="5">Nuclear mRNA export factor</fullName>
    </recommendedName>
</protein>
<dbReference type="Pfam" id="PF03399">
    <property type="entry name" value="SAC3_GANP"/>
    <property type="match status" value="1"/>
</dbReference>
<feature type="domain" description="SAC3 helical" evidence="8">
    <location>
        <begin position="781"/>
        <end position="855"/>
    </location>
</feature>
<feature type="compositionally biased region" description="Polar residues" evidence="6">
    <location>
        <begin position="624"/>
        <end position="647"/>
    </location>
</feature>
<dbReference type="InterPro" id="IPR045107">
    <property type="entry name" value="SAC3/GANP/THP3"/>
</dbReference>
<evidence type="ECO:0000313" key="10">
    <source>
        <dbReference type="Proteomes" id="UP000094285"/>
    </source>
</evidence>
<dbReference type="GO" id="GO:0005635">
    <property type="term" value="C:nuclear envelope"/>
    <property type="evidence" value="ECO:0007669"/>
    <property type="project" value="UniProtKB-SubCell"/>
</dbReference>
<dbReference type="GO" id="GO:0006406">
    <property type="term" value="P:mRNA export from nucleus"/>
    <property type="evidence" value="ECO:0007669"/>
    <property type="project" value="UniProtKB-UniRule"/>
</dbReference>
<dbReference type="RefSeq" id="XP_020064874.1">
    <property type="nucleotide sequence ID" value="XM_020207480.1"/>
</dbReference>
<dbReference type="Gene3D" id="1.25.40.990">
    <property type="match status" value="1"/>
</dbReference>
<dbReference type="Pfam" id="PF12209">
    <property type="entry name" value="SAC3"/>
    <property type="match status" value="1"/>
</dbReference>
<feature type="domain" description="SAC3/GANP/THP3 conserved" evidence="7">
    <location>
        <begin position="211"/>
        <end position="509"/>
    </location>
</feature>
<evidence type="ECO:0000259" key="7">
    <source>
        <dbReference type="Pfam" id="PF03399"/>
    </source>
</evidence>
<dbReference type="OrthoDB" id="264795at2759"/>
<dbReference type="PANTHER" id="PTHR12436:SF3">
    <property type="entry name" value="GERMINAL-CENTER ASSOCIATED NUCLEAR PROTEIN"/>
    <property type="match status" value="1"/>
</dbReference>
<evidence type="ECO:0000256" key="3">
    <source>
        <dbReference type="ARBA" id="ARBA00023242"/>
    </source>
</evidence>
<feature type="region of interest" description="Disordered" evidence="6">
    <location>
        <begin position="1"/>
        <end position="82"/>
    </location>
</feature>
<name>A0A1E4SJY9_9ASCO</name>
<dbReference type="InterPro" id="IPR024293">
    <property type="entry name" value="SAC3_helical"/>
</dbReference>
<evidence type="ECO:0000259" key="8">
    <source>
        <dbReference type="Pfam" id="PF12209"/>
    </source>
</evidence>
<proteinExistence type="inferred from homology"/>
<accession>A0A1E4SJY9</accession>
<dbReference type="PANTHER" id="PTHR12436">
    <property type="entry name" value="80 KDA MCM3-ASSOCIATED PROTEIN"/>
    <property type="match status" value="1"/>
</dbReference>
<dbReference type="GO" id="GO:0005737">
    <property type="term" value="C:cytoplasm"/>
    <property type="evidence" value="ECO:0007669"/>
    <property type="project" value="TreeGrafter"/>
</dbReference>
<dbReference type="EMBL" id="KV453911">
    <property type="protein sequence ID" value="ODV79752.1"/>
    <property type="molecule type" value="Genomic_DNA"/>
</dbReference>
<sequence length="1310" mass="147560">MSAFGVNPHFMASDTKRVPHINGNAAAFSDSRKSANGQGHRKNNGDKSHKGGKPQSRSAPRPKKPDSPPSDEPAPPPPKVLSRQAPEKLQNYSPQDIQQGGPVYANPQALGFRQSSRQKARRPVPKYLIHQSRLLYTPPFVVNAWDKQNQQKMLNMEQANSGLDYQGIYEEFQKMREFERKQMEQLGLVDAMDIRKDLNDAILFQGSCEDMCPIFERVRRSLENNVKALEKDPSTFKISRAKAVKAFSRPAAGQPPPLPSEVRPPHILQKTLDYLVDNIIEKLPEAHSFIWDRTRSIRQDFTYQNSFGPEAIDCNERIVRIHLLSLHIMANSHQEYSQQQELEQFNKALQTLIEIYQDIRNHGGGNSPNEAEFRSYYLLSHLRNPELDQEIQALPMAIFKDPHVQLALKLRNIVSQNNLFERGGFNNSPGSLNLFEEFFKIIYSPETPLLMACLLETHFNEVRFYALKSMARSFHTKGRPYPAESLKNLLGFDSIEKLVKFVTYYEVDVIEDNGEVLIDLFNKEKLETKYKLNSIHDKPKLAQAYSHQLDSKIGGRSLKDFINLGKTGSTFVQVPHNVPASLPIMSQEPIQKSDTFGSMPTNSFGSMPSSSFGSTSSSTFKPTAPTNFGSTTPSFGVSTQQQPSINLGPSIKPAVSSALPPTSSSASTPAFKFQELPKSVSFTPKVSTQEPKSSQTQPALNLLNSRMPSINPEPKQFGFQQQTMPNTDKVNLAKSLTIPDNVIPKIEEFKGTVTTAPKHLSPPPPTKKKITDSPHFQKAAQSIVSELISKSIQEELASMLPKLVNFHKVRQEKRQVISSLASQLYDAFLSEIIFKSTLEIKADNLYQHNLKLYAIRKIKNTGQIAIQRQQTKRKKLEELNSISFKKPTIKRSLSSANISTSSITSSKRRQMFNTSNTSVPSIDERQREIERLWAPINLQNFVTSCSESVKLDIISKAAEIDLLLVVENWTSPYSKWLNTKLSLHTNIDKRIYENVVKNDKMILNIKSLPGNDYLTKEFFAGTGFIVFESGLTNEDSRYPTVQDKLDKDQKILNKIVSLVDKFSYYKVQILVLYWDITQASLGTEEVKSALNLKGLSTNENIKNVVLCDMTTEEKNINEILVEGFDNLKENFNGEFSKRGLKKQEKLLKIKSLNEKKVQPVKKTITDETFKANETLMINKVKRSQKYDYLNNHLTPSSNSFINKRGPNSSLRGINASMDSSQYTIAQNRSIIPHLTSIHRNNSFLSNFNSTASSINNVSTLTGFGKGVLEESTPSSSPSRSKLGGIKKPLPKSVQQLRDLTAGIKAKYKKQ</sequence>
<evidence type="ECO:0000256" key="1">
    <source>
        <dbReference type="ARBA" id="ARBA00004259"/>
    </source>
</evidence>
<evidence type="ECO:0000313" key="9">
    <source>
        <dbReference type="EMBL" id="ODV79752.1"/>
    </source>
</evidence>
<dbReference type="PIRSF" id="PIRSF037320">
    <property type="entry name" value="mRNA_export_factor_Sac3"/>
    <property type="match status" value="1"/>
</dbReference>
<dbReference type="STRING" id="984487.A0A1E4SJY9"/>
<dbReference type="Gene3D" id="6.10.250.2880">
    <property type="match status" value="1"/>
</dbReference>
<dbReference type="InterPro" id="IPR005062">
    <property type="entry name" value="SAC3/GANP/THP3_conserved"/>
</dbReference>
<dbReference type="GO" id="GO:0070390">
    <property type="term" value="C:transcription export complex 2"/>
    <property type="evidence" value="ECO:0007669"/>
    <property type="project" value="UniProtKB-UniRule"/>
</dbReference>
<evidence type="ECO:0000256" key="4">
    <source>
        <dbReference type="ARBA" id="ARBA00038443"/>
    </source>
</evidence>
<feature type="compositionally biased region" description="Low complexity" evidence="6">
    <location>
        <begin position="1271"/>
        <end position="1280"/>
    </location>
</feature>
<feature type="compositionally biased region" description="Low complexity" evidence="6">
    <location>
        <begin position="603"/>
        <end position="620"/>
    </location>
</feature>
<feature type="compositionally biased region" description="Pro residues" evidence="6">
    <location>
        <begin position="67"/>
        <end position="79"/>
    </location>
</feature>
<feature type="compositionally biased region" description="Polar residues" evidence="6">
    <location>
        <begin position="591"/>
        <end position="602"/>
    </location>
</feature>
<keyword evidence="10" id="KW-1185">Reference proteome</keyword>
<dbReference type="InterPro" id="IPR017173">
    <property type="entry name" value="Sac3"/>
</dbReference>
<comment type="subcellular location">
    <subcellularLocation>
        <location evidence="1 5">Nucleus envelope</location>
    </subcellularLocation>
</comment>
<evidence type="ECO:0000256" key="2">
    <source>
        <dbReference type="ARBA" id="ARBA00022553"/>
    </source>
</evidence>
<dbReference type="FunFam" id="1.25.40.990:FF:000008">
    <property type="entry name" value="Nuclear mRNA export protein SAC3"/>
    <property type="match status" value="1"/>
</dbReference>